<evidence type="ECO:0000256" key="1">
    <source>
        <dbReference type="SAM" id="Phobius"/>
    </source>
</evidence>
<comment type="caution">
    <text evidence="3">The sequence shown here is derived from an EMBL/GenBank/DDBJ whole genome shotgun (WGS) entry which is preliminary data.</text>
</comment>
<sequence length="113" mass="12813">MSSNFLPVPKFKGSIAKMGLDSREDFMTTLVVAGALYFLLKSLIPHPLAPLIAMAIAGLVWKFVIVDLVRAYRKRYPPKYPMHWLRSRVILAPILHPRPDPQPLPLSVRDQNP</sequence>
<gene>
    <name evidence="2" type="ORF">ACFP90_26805</name>
    <name evidence="3" type="ORF">ACFP90_28165</name>
</gene>
<dbReference type="EMBL" id="JBHSWB010000004">
    <property type="protein sequence ID" value="MFC6663626.1"/>
    <property type="molecule type" value="Genomic_DNA"/>
</dbReference>
<dbReference type="RefSeq" id="WP_224609826.1">
    <property type="nucleotide sequence ID" value="NZ_JAIQXV010000012.1"/>
</dbReference>
<dbReference type="EMBL" id="JBHSWB010000004">
    <property type="protein sequence ID" value="MFC6663872.1"/>
    <property type="molecule type" value="Genomic_DNA"/>
</dbReference>
<protein>
    <submittedName>
        <fullName evidence="3">Uncharacterized protein</fullName>
    </submittedName>
</protein>
<reference evidence="4" key="2">
    <citation type="journal article" date="2019" name="Int. J. Syst. Evol. Microbiol.">
        <title>The Global Catalogue of Microorganisms (GCM) 10K type strain sequencing project: providing services to taxonomists for standard genome sequencing and annotation.</title>
        <authorList>
            <consortium name="The Broad Institute Genomics Platform"/>
            <consortium name="The Broad Institute Genome Sequencing Center for Infectious Disease"/>
            <person name="Wu L."/>
            <person name="Ma J."/>
        </authorList>
    </citation>
    <scope>NUCLEOTIDE SEQUENCE [LARGE SCALE GENOMIC DNA]</scope>
    <source>
        <strain evidence="4">CCUG 63830</strain>
    </source>
</reference>
<feature type="transmembrane region" description="Helical" evidence="1">
    <location>
        <begin position="50"/>
        <end position="69"/>
    </location>
</feature>
<name>A0ABW1ZTQ3_9DEIO</name>
<evidence type="ECO:0000313" key="2">
    <source>
        <dbReference type="EMBL" id="MFC6663626.1"/>
    </source>
</evidence>
<accession>A0ABW1ZTQ3</accession>
<keyword evidence="1" id="KW-0812">Transmembrane</keyword>
<evidence type="ECO:0000313" key="4">
    <source>
        <dbReference type="Proteomes" id="UP001596317"/>
    </source>
</evidence>
<organism evidence="3 4">
    <name type="scientific">Deinococcus multiflagellatus</name>
    <dbReference type="NCBI Taxonomy" id="1656887"/>
    <lineage>
        <taxon>Bacteria</taxon>
        <taxon>Thermotogati</taxon>
        <taxon>Deinococcota</taxon>
        <taxon>Deinococci</taxon>
        <taxon>Deinococcales</taxon>
        <taxon>Deinococcaceae</taxon>
        <taxon>Deinococcus</taxon>
    </lineage>
</organism>
<keyword evidence="1" id="KW-0472">Membrane</keyword>
<keyword evidence="4" id="KW-1185">Reference proteome</keyword>
<dbReference type="Proteomes" id="UP001596317">
    <property type="component" value="Unassembled WGS sequence"/>
</dbReference>
<keyword evidence="1" id="KW-1133">Transmembrane helix</keyword>
<evidence type="ECO:0000313" key="3">
    <source>
        <dbReference type="EMBL" id="MFC6663872.1"/>
    </source>
</evidence>
<reference evidence="3" key="1">
    <citation type="journal article" date="2014" name="Int. J. Syst. Evol. Microbiol.">
        <title>Complete genome of a new Firmicutes species belonging to the dominant human colonic microbiota ('Ruminococcus bicirculans') reveals two chromosomes and a selective capacity to utilize plant glucans.</title>
        <authorList>
            <consortium name="NISC Comparative Sequencing Program"/>
            <person name="Wegmann U."/>
            <person name="Louis P."/>
            <person name="Goesmann A."/>
            <person name="Henrissat B."/>
            <person name="Duncan S.H."/>
            <person name="Flint H.J."/>
        </authorList>
    </citation>
    <scope>NUCLEOTIDE SEQUENCE</scope>
    <source>
        <strain evidence="3">NBRC 112888</strain>
    </source>
</reference>
<proteinExistence type="predicted"/>
<reference evidence="3" key="3">
    <citation type="submission" date="2024-09" db="EMBL/GenBank/DDBJ databases">
        <authorList>
            <person name="Sun Q."/>
            <person name="Mori K."/>
        </authorList>
    </citation>
    <scope>NUCLEOTIDE SEQUENCE</scope>
    <source>
        <strain evidence="3">NBRC 112888</strain>
    </source>
</reference>